<dbReference type="InterPro" id="IPR032820">
    <property type="entry name" value="ATPase_put"/>
</dbReference>
<dbReference type="EMBL" id="FOFB01000016">
    <property type="protein sequence ID" value="SEQ82626.1"/>
    <property type="molecule type" value="Genomic_DNA"/>
</dbReference>
<organism evidence="2 3">
    <name type="scientific">Neolewinella agarilytica</name>
    <dbReference type="NCBI Taxonomy" id="478744"/>
    <lineage>
        <taxon>Bacteria</taxon>
        <taxon>Pseudomonadati</taxon>
        <taxon>Bacteroidota</taxon>
        <taxon>Saprospiria</taxon>
        <taxon>Saprospirales</taxon>
        <taxon>Lewinellaceae</taxon>
        <taxon>Neolewinella</taxon>
    </lineage>
</organism>
<keyword evidence="1" id="KW-0812">Transmembrane</keyword>
<evidence type="ECO:0000256" key="1">
    <source>
        <dbReference type="SAM" id="Phobius"/>
    </source>
</evidence>
<proteinExistence type="predicted"/>
<evidence type="ECO:0000313" key="2">
    <source>
        <dbReference type="EMBL" id="SEQ82626.1"/>
    </source>
</evidence>
<dbReference type="AlphaFoldDB" id="A0A1H9J759"/>
<sequence>MPTLNEEEKKKLRKGTRNWMKYSGMAFQMIGVMLAFVFGGIYLDEWLGSSPWATVVLSLLGVTAGLYVSLRDFI</sequence>
<protein>
    <submittedName>
        <fullName evidence="2">Putative F0F1-ATPase subunit Ca2+/Mg2+ transporter</fullName>
    </submittedName>
</protein>
<keyword evidence="3" id="KW-1185">Reference proteome</keyword>
<reference evidence="3" key="1">
    <citation type="submission" date="2016-10" db="EMBL/GenBank/DDBJ databases">
        <authorList>
            <person name="Varghese N."/>
            <person name="Submissions S."/>
        </authorList>
    </citation>
    <scope>NUCLEOTIDE SEQUENCE [LARGE SCALE GENOMIC DNA]</scope>
    <source>
        <strain evidence="3">DSM 24740</strain>
    </source>
</reference>
<dbReference type="Proteomes" id="UP000199021">
    <property type="component" value="Unassembled WGS sequence"/>
</dbReference>
<dbReference type="InParanoid" id="A0A1H9J759"/>
<gene>
    <name evidence="2" type="ORF">SAMN05444359_116113</name>
</gene>
<evidence type="ECO:0000313" key="3">
    <source>
        <dbReference type="Proteomes" id="UP000199021"/>
    </source>
</evidence>
<feature type="transmembrane region" description="Helical" evidence="1">
    <location>
        <begin position="49"/>
        <end position="70"/>
    </location>
</feature>
<keyword evidence="1" id="KW-0472">Membrane</keyword>
<dbReference type="Pfam" id="PF09527">
    <property type="entry name" value="ATPase_gene1"/>
    <property type="match status" value="1"/>
</dbReference>
<accession>A0A1H9J759</accession>
<dbReference type="STRING" id="478744.SAMN05444359_116113"/>
<dbReference type="RefSeq" id="WP_217642171.1">
    <property type="nucleotide sequence ID" value="NZ_FOFB01000016.1"/>
</dbReference>
<keyword evidence="1" id="KW-1133">Transmembrane helix</keyword>
<feature type="transmembrane region" description="Helical" evidence="1">
    <location>
        <begin position="21"/>
        <end position="43"/>
    </location>
</feature>
<name>A0A1H9J759_9BACT</name>